<evidence type="ECO:0000313" key="13">
    <source>
        <dbReference type="Proteomes" id="UP000007797"/>
    </source>
</evidence>
<dbReference type="AlphaFoldDB" id="F4PH27"/>
<dbReference type="EMBL" id="GL883006">
    <property type="protein sequence ID" value="EGG25011.1"/>
    <property type="molecule type" value="Genomic_DNA"/>
</dbReference>
<dbReference type="GO" id="GO:0061122">
    <property type="term" value="P:positive regulation of positive chemotaxis to cAMP"/>
    <property type="evidence" value="ECO:0007669"/>
    <property type="project" value="EnsemblProtists"/>
</dbReference>
<keyword evidence="8" id="KW-0342">GTP-binding</keyword>
<evidence type="ECO:0000256" key="8">
    <source>
        <dbReference type="ARBA" id="ARBA00023134"/>
    </source>
</evidence>
<evidence type="ECO:0000256" key="9">
    <source>
        <dbReference type="ARBA" id="ARBA00023136"/>
    </source>
</evidence>
<dbReference type="GO" id="GO:0000281">
    <property type="term" value="P:mitotic cytokinesis"/>
    <property type="evidence" value="ECO:0007669"/>
    <property type="project" value="EnsemblProtists"/>
</dbReference>
<keyword evidence="10" id="KW-0636">Prenylation</keyword>
<keyword evidence="13" id="KW-1185">Reference proteome</keyword>
<keyword evidence="6" id="KW-0547">Nucleotide-binding</keyword>
<dbReference type="GO" id="GO:0007165">
    <property type="term" value="P:signal transduction"/>
    <property type="evidence" value="ECO:0007669"/>
    <property type="project" value="InterPro"/>
</dbReference>
<dbReference type="SMART" id="SM00175">
    <property type="entry name" value="RAB"/>
    <property type="match status" value="1"/>
</dbReference>
<evidence type="ECO:0000256" key="1">
    <source>
        <dbReference type="ARBA" id="ARBA00004236"/>
    </source>
</evidence>
<dbReference type="Gene3D" id="3.40.50.300">
    <property type="entry name" value="P-loop containing nucleotide triphosphate hydrolases"/>
    <property type="match status" value="1"/>
</dbReference>
<evidence type="ECO:0000256" key="7">
    <source>
        <dbReference type="ARBA" id="ARBA00022801"/>
    </source>
</evidence>
<evidence type="ECO:0000256" key="5">
    <source>
        <dbReference type="ARBA" id="ARBA00022481"/>
    </source>
</evidence>
<dbReference type="GO" id="GO:0031156">
    <property type="term" value="P:regulation of sorocarp development"/>
    <property type="evidence" value="ECO:0007669"/>
    <property type="project" value="EnsemblProtists"/>
</dbReference>
<dbReference type="PRINTS" id="PR00449">
    <property type="entry name" value="RASTRNSFRMNG"/>
</dbReference>
<evidence type="ECO:0000256" key="10">
    <source>
        <dbReference type="ARBA" id="ARBA00023289"/>
    </source>
</evidence>
<dbReference type="GO" id="GO:0005525">
    <property type="term" value="F:GTP binding"/>
    <property type="evidence" value="ECO:0007669"/>
    <property type="project" value="UniProtKB-KW"/>
</dbReference>
<dbReference type="PROSITE" id="PS51421">
    <property type="entry name" value="RAS"/>
    <property type="match status" value="1"/>
</dbReference>
<dbReference type="InterPro" id="IPR005225">
    <property type="entry name" value="Small_GTP-bd"/>
</dbReference>
<keyword evidence="9" id="KW-0472">Membrane</keyword>
<dbReference type="GO" id="GO:0003925">
    <property type="term" value="F:G protein activity"/>
    <property type="evidence" value="ECO:0007669"/>
    <property type="project" value="UniProtKB-EC"/>
</dbReference>
<dbReference type="PROSITE" id="PS51419">
    <property type="entry name" value="RAB"/>
    <property type="match status" value="1"/>
</dbReference>
<dbReference type="InterPro" id="IPR027417">
    <property type="entry name" value="P-loop_NTPase"/>
</dbReference>
<dbReference type="NCBIfam" id="TIGR00231">
    <property type="entry name" value="small_GTP"/>
    <property type="match status" value="1"/>
</dbReference>
<dbReference type="GO" id="GO:0032465">
    <property type="term" value="P:regulation of cytokinesis"/>
    <property type="evidence" value="ECO:0007669"/>
    <property type="project" value="EnsemblProtists"/>
</dbReference>
<keyword evidence="7" id="KW-0378">Hydrolase</keyword>
<dbReference type="FunFam" id="3.40.50.300:FF:001763">
    <property type="entry name" value="Ras family gtpase"/>
    <property type="match status" value="1"/>
</dbReference>
<proteinExistence type="inferred from homology"/>
<dbReference type="GO" id="GO:0031288">
    <property type="term" value="P:sorocarp morphogenesis"/>
    <property type="evidence" value="ECO:0007669"/>
    <property type="project" value="EnsemblProtists"/>
</dbReference>
<dbReference type="Pfam" id="PF00071">
    <property type="entry name" value="Ras"/>
    <property type="match status" value="1"/>
</dbReference>
<dbReference type="GO" id="GO:0030335">
    <property type="term" value="P:positive regulation of cell migration"/>
    <property type="evidence" value="ECO:0007669"/>
    <property type="project" value="EnsemblProtists"/>
</dbReference>
<dbReference type="SMART" id="SM00173">
    <property type="entry name" value="RAS"/>
    <property type="match status" value="1"/>
</dbReference>
<dbReference type="OrthoDB" id="5976022at2759"/>
<dbReference type="RefSeq" id="XP_004362862.1">
    <property type="nucleotide sequence ID" value="XM_004362805.1"/>
</dbReference>
<dbReference type="PROSITE" id="PS51420">
    <property type="entry name" value="RHO"/>
    <property type="match status" value="1"/>
</dbReference>
<evidence type="ECO:0000256" key="11">
    <source>
        <dbReference type="ARBA" id="ARBA00048098"/>
    </source>
</evidence>
<evidence type="ECO:0000256" key="2">
    <source>
        <dbReference type="ARBA" id="ARBA00008344"/>
    </source>
</evidence>
<organism evidence="12 13">
    <name type="scientific">Cavenderia fasciculata</name>
    <name type="common">Slime mold</name>
    <name type="synonym">Dictyostelium fasciculatum</name>
    <dbReference type="NCBI Taxonomy" id="261658"/>
    <lineage>
        <taxon>Eukaryota</taxon>
        <taxon>Amoebozoa</taxon>
        <taxon>Evosea</taxon>
        <taxon>Eumycetozoa</taxon>
        <taxon>Dictyostelia</taxon>
        <taxon>Acytosteliales</taxon>
        <taxon>Cavenderiaceae</taxon>
        <taxon>Cavenderia</taxon>
    </lineage>
</organism>
<evidence type="ECO:0000256" key="4">
    <source>
        <dbReference type="ARBA" id="ARBA00022475"/>
    </source>
</evidence>
<keyword evidence="4" id="KW-1003">Cell membrane</keyword>
<dbReference type="GeneID" id="14877540"/>
<comment type="similarity">
    <text evidence="2">Belongs to the small GTPase superfamily. Ras family.</text>
</comment>
<dbReference type="GO" id="GO:0005886">
    <property type="term" value="C:plasma membrane"/>
    <property type="evidence" value="ECO:0007669"/>
    <property type="project" value="UniProtKB-SubCell"/>
</dbReference>
<dbReference type="KEGG" id="dfa:DFA_03257"/>
<protein>
    <recommendedName>
        <fullName evidence="3">small monomeric GTPase</fullName>
        <ecNumber evidence="3">3.6.5.2</ecNumber>
    </recommendedName>
</protein>
<evidence type="ECO:0000313" key="12">
    <source>
        <dbReference type="EMBL" id="EGG25011.1"/>
    </source>
</evidence>
<reference evidence="13" key="1">
    <citation type="journal article" date="2011" name="Genome Res.">
        <title>Phylogeny-wide analysis of social amoeba genomes highlights ancient origins for complex intercellular communication.</title>
        <authorList>
            <person name="Heidel A.J."/>
            <person name="Lawal H.M."/>
            <person name="Felder M."/>
            <person name="Schilde C."/>
            <person name="Helps N.R."/>
            <person name="Tunggal B."/>
            <person name="Rivero F."/>
            <person name="John U."/>
            <person name="Schleicher M."/>
            <person name="Eichinger L."/>
            <person name="Platzer M."/>
            <person name="Noegel A.A."/>
            <person name="Schaap P."/>
            <person name="Gloeckner G."/>
        </authorList>
    </citation>
    <scope>NUCLEOTIDE SEQUENCE [LARGE SCALE GENOMIC DNA]</scope>
    <source>
        <strain evidence="13">SH3</strain>
    </source>
</reference>
<dbReference type="SMART" id="SM00176">
    <property type="entry name" value="RAN"/>
    <property type="match status" value="1"/>
</dbReference>
<dbReference type="EC" id="3.6.5.2" evidence="3"/>
<dbReference type="STRING" id="1054147.F4PH27"/>
<gene>
    <name evidence="12" type="ORF">DFA_03257</name>
</gene>
<dbReference type="OMA" id="HIMLEIM"/>
<keyword evidence="5" id="KW-0488">Methylation</keyword>
<comment type="subcellular location">
    <subcellularLocation>
        <location evidence="1">Cell membrane</location>
    </subcellularLocation>
</comment>
<accession>F4PH27</accession>
<dbReference type="Proteomes" id="UP000007797">
    <property type="component" value="Unassembled WGS sequence"/>
</dbReference>
<dbReference type="SUPFAM" id="SSF52540">
    <property type="entry name" value="P-loop containing nucleoside triphosphate hydrolases"/>
    <property type="match status" value="1"/>
</dbReference>
<name>F4PH27_CACFS</name>
<evidence type="ECO:0000256" key="3">
    <source>
        <dbReference type="ARBA" id="ARBA00011984"/>
    </source>
</evidence>
<keyword evidence="10" id="KW-0449">Lipoprotein</keyword>
<comment type="catalytic activity">
    <reaction evidence="11">
        <text>GTP + H2O = GDP + phosphate + H(+)</text>
        <dbReference type="Rhea" id="RHEA:19669"/>
        <dbReference type="ChEBI" id="CHEBI:15377"/>
        <dbReference type="ChEBI" id="CHEBI:15378"/>
        <dbReference type="ChEBI" id="CHEBI:37565"/>
        <dbReference type="ChEBI" id="CHEBI:43474"/>
        <dbReference type="ChEBI" id="CHEBI:58189"/>
        <dbReference type="EC" id="3.6.5.2"/>
    </reaction>
</comment>
<dbReference type="CDD" id="cd00876">
    <property type="entry name" value="Ras"/>
    <property type="match status" value="1"/>
</dbReference>
<sequence>MLNLKIVLLGSGSVGKSAITIQYVNGEFVDQYDPTIEDIYRKAIEMGNDHFMLEIMDTAGTETFLSMRDLYIRNGQGFILVYSITAKSTFYELEAMKDQVCRVKEAPVSKIPMIVLGNKCDLEPNRQVSSKDAESLCKKWGDVEFIETSAKTKLNISQAFEQLVKQIRTKQPAKPTKKSKCQLF</sequence>
<dbReference type="SMART" id="SM00174">
    <property type="entry name" value="RHO"/>
    <property type="match status" value="1"/>
</dbReference>
<dbReference type="GO" id="GO:1900025">
    <property type="term" value="P:negative regulation of substrate adhesion-dependent cell spreading"/>
    <property type="evidence" value="ECO:0007669"/>
    <property type="project" value="EnsemblProtists"/>
</dbReference>
<evidence type="ECO:0000256" key="6">
    <source>
        <dbReference type="ARBA" id="ARBA00022741"/>
    </source>
</evidence>
<dbReference type="InterPro" id="IPR020849">
    <property type="entry name" value="Small_GTPase_Ras-type"/>
</dbReference>
<dbReference type="InterPro" id="IPR001806">
    <property type="entry name" value="Small_GTPase"/>
</dbReference>
<dbReference type="PANTHER" id="PTHR24070">
    <property type="entry name" value="RAS, DI-RAS, AND RHEB FAMILY MEMBERS OF SMALL GTPASE SUPERFAMILY"/>
    <property type="match status" value="1"/>
</dbReference>